<evidence type="ECO:0000313" key="7">
    <source>
        <dbReference type="EMBL" id="MPM42536.1"/>
    </source>
</evidence>
<evidence type="ECO:0000256" key="2">
    <source>
        <dbReference type="ARBA" id="ARBA00008014"/>
    </source>
</evidence>
<dbReference type="PANTHER" id="PTHR21085:SF0">
    <property type="entry name" value="CHORISMATE SYNTHASE"/>
    <property type="match status" value="1"/>
</dbReference>
<keyword evidence="6 7" id="KW-0456">Lyase</keyword>
<reference evidence="7" key="1">
    <citation type="submission" date="2019-08" db="EMBL/GenBank/DDBJ databases">
        <authorList>
            <person name="Kucharzyk K."/>
            <person name="Murdoch R.W."/>
            <person name="Higgins S."/>
            <person name="Loffler F."/>
        </authorList>
    </citation>
    <scope>NUCLEOTIDE SEQUENCE</scope>
</reference>
<comment type="similarity">
    <text evidence="2">Belongs to the chorismate synthase family.</text>
</comment>
<dbReference type="GO" id="GO:0010181">
    <property type="term" value="F:FMN binding"/>
    <property type="evidence" value="ECO:0007669"/>
    <property type="project" value="TreeGrafter"/>
</dbReference>
<dbReference type="GO" id="GO:0009423">
    <property type="term" value="P:chorismate biosynthetic process"/>
    <property type="evidence" value="ECO:0007669"/>
    <property type="project" value="TreeGrafter"/>
</dbReference>
<dbReference type="GO" id="GO:0009073">
    <property type="term" value="P:aromatic amino acid family biosynthetic process"/>
    <property type="evidence" value="ECO:0007669"/>
    <property type="project" value="UniProtKB-KW"/>
</dbReference>
<name>A0A644ZP53_9ZZZZ</name>
<keyword evidence="4" id="KW-0028">Amino-acid biosynthesis</keyword>
<dbReference type="EMBL" id="VSSQ01009766">
    <property type="protein sequence ID" value="MPM42536.1"/>
    <property type="molecule type" value="Genomic_DNA"/>
</dbReference>
<accession>A0A644ZP53</accession>
<dbReference type="PANTHER" id="PTHR21085">
    <property type="entry name" value="CHORISMATE SYNTHASE"/>
    <property type="match status" value="1"/>
</dbReference>
<evidence type="ECO:0000256" key="1">
    <source>
        <dbReference type="ARBA" id="ARBA00005044"/>
    </source>
</evidence>
<proteinExistence type="inferred from homology"/>
<dbReference type="GO" id="GO:0004107">
    <property type="term" value="F:chorismate synthase activity"/>
    <property type="evidence" value="ECO:0007669"/>
    <property type="project" value="UniProtKB-EC"/>
</dbReference>
<protein>
    <recommendedName>
        <fullName evidence="3">chorismate synthase</fullName>
        <ecNumber evidence="3">4.2.3.5</ecNumber>
    </recommendedName>
</protein>
<comment type="caution">
    <text evidence="7">The sequence shown here is derived from an EMBL/GenBank/DDBJ whole genome shotgun (WGS) entry which is preliminary data.</text>
</comment>
<dbReference type="EC" id="4.2.3.5" evidence="3"/>
<evidence type="ECO:0000256" key="6">
    <source>
        <dbReference type="ARBA" id="ARBA00023239"/>
    </source>
</evidence>
<dbReference type="GO" id="GO:0008652">
    <property type="term" value="P:amino acid biosynthetic process"/>
    <property type="evidence" value="ECO:0007669"/>
    <property type="project" value="UniProtKB-KW"/>
</dbReference>
<dbReference type="GO" id="GO:0005829">
    <property type="term" value="C:cytosol"/>
    <property type="evidence" value="ECO:0007669"/>
    <property type="project" value="TreeGrafter"/>
</dbReference>
<dbReference type="InterPro" id="IPR000453">
    <property type="entry name" value="Chorismate_synth"/>
</dbReference>
<dbReference type="Pfam" id="PF01264">
    <property type="entry name" value="Chorismate_synt"/>
    <property type="match status" value="1"/>
</dbReference>
<dbReference type="AlphaFoldDB" id="A0A644ZP53"/>
<sequence>MAGALALDFLRLQGIDIISYVSAIGSESMDREGEWFPEKSVFSNILHCPDRKDSLRMQQEIDEAVAAKDSVGGKITTVIKGLPAGVGEPVFGKLNAVLGLAVLSIPGAKGVDFGEGFDGLSVKGSEYNDVPIAENTKISFASNHSGGIQAGISNGNHIVMNTVFRPSSSIGIQQSTVDLEGNSTTILVSGRHDACYVPRAAIVVTAMTAVAIMDLWLQFKSSDRKY</sequence>
<keyword evidence="5" id="KW-0057">Aromatic amino acid biosynthesis</keyword>
<dbReference type="SUPFAM" id="SSF103263">
    <property type="entry name" value="Chorismate synthase, AroC"/>
    <property type="match status" value="1"/>
</dbReference>
<dbReference type="Gene3D" id="3.60.150.10">
    <property type="entry name" value="Chorismate synthase AroC"/>
    <property type="match status" value="1"/>
</dbReference>
<gene>
    <name evidence="7" type="primary">aroC_27</name>
    <name evidence="7" type="ORF">SDC9_89202</name>
</gene>
<comment type="pathway">
    <text evidence="1">Metabolic intermediate biosynthesis; chorismate biosynthesis; chorismate from D-erythrose 4-phosphate and phosphoenolpyruvate: step 7/7.</text>
</comment>
<dbReference type="InterPro" id="IPR035904">
    <property type="entry name" value="Chorismate_synth_AroC_sf"/>
</dbReference>
<evidence type="ECO:0000256" key="5">
    <source>
        <dbReference type="ARBA" id="ARBA00023141"/>
    </source>
</evidence>
<evidence type="ECO:0000256" key="4">
    <source>
        <dbReference type="ARBA" id="ARBA00022605"/>
    </source>
</evidence>
<organism evidence="7">
    <name type="scientific">bioreactor metagenome</name>
    <dbReference type="NCBI Taxonomy" id="1076179"/>
    <lineage>
        <taxon>unclassified sequences</taxon>
        <taxon>metagenomes</taxon>
        <taxon>ecological metagenomes</taxon>
    </lineage>
</organism>
<evidence type="ECO:0000256" key="3">
    <source>
        <dbReference type="ARBA" id="ARBA00013036"/>
    </source>
</evidence>